<keyword evidence="1" id="KW-0812">Transmembrane</keyword>
<proteinExistence type="predicted"/>
<feature type="transmembrane region" description="Helical" evidence="1">
    <location>
        <begin position="132"/>
        <end position="156"/>
    </location>
</feature>
<name>U1RIM0_9ACTO</name>
<organism evidence="2 3">
    <name type="scientific">Actinomyces johnsonii F0510</name>
    <dbReference type="NCBI Taxonomy" id="1227262"/>
    <lineage>
        <taxon>Bacteria</taxon>
        <taxon>Bacillati</taxon>
        <taxon>Actinomycetota</taxon>
        <taxon>Actinomycetes</taxon>
        <taxon>Actinomycetales</taxon>
        <taxon>Actinomycetaceae</taxon>
        <taxon>Actinomyces</taxon>
    </lineage>
</organism>
<dbReference type="AlphaFoldDB" id="U1RIM0"/>
<evidence type="ECO:0000256" key="1">
    <source>
        <dbReference type="SAM" id="Phobius"/>
    </source>
</evidence>
<keyword evidence="1" id="KW-1133">Transmembrane helix</keyword>
<feature type="transmembrane region" description="Helical" evidence="1">
    <location>
        <begin position="20"/>
        <end position="39"/>
    </location>
</feature>
<accession>U1RIM0</accession>
<sequence>MFLRGDGGGHAYRYGVGIEIWAVIALITVLSVYLLPYLVGRREMARRSNVQDRYSAELRVLATGAAAVEHGNTCASSGHAELFRRRPEVRVMNRPAVRNVRAVRTERELNHARQVHARGRERRRVAASHRGIVACVLLGVSLGAWVLGFVTALPWWPALLPTALLGVSMVAGRRAALASAA</sequence>
<reference evidence="2 3" key="1">
    <citation type="submission" date="2013-06" db="EMBL/GenBank/DDBJ databases">
        <authorList>
            <person name="Weinstock G."/>
            <person name="Sodergren E."/>
            <person name="Lobos E.A."/>
            <person name="Fulton L."/>
            <person name="Fulton R."/>
            <person name="Courtney L."/>
            <person name="Fronick C."/>
            <person name="O'Laughlin M."/>
            <person name="Godfrey J."/>
            <person name="Wilson R.M."/>
            <person name="Miner T."/>
            <person name="Farmer C."/>
            <person name="Delehaunty K."/>
            <person name="Cordes M."/>
            <person name="Minx P."/>
            <person name="Tomlinson C."/>
            <person name="Chen J."/>
            <person name="Wollam A."/>
            <person name="Pepin K.H."/>
            <person name="Bhonagiri V."/>
            <person name="Zhang X."/>
            <person name="Warren W."/>
            <person name="Mitreva M."/>
            <person name="Mardis E.R."/>
            <person name="Wilson R.K."/>
        </authorList>
    </citation>
    <scope>NUCLEOTIDE SEQUENCE [LARGE SCALE GENOMIC DNA]</scope>
    <source>
        <strain evidence="2 3">F0510</strain>
    </source>
</reference>
<dbReference type="EMBL" id="AWSD01000145">
    <property type="protein sequence ID" value="ERH19508.1"/>
    <property type="molecule type" value="Genomic_DNA"/>
</dbReference>
<feature type="non-terminal residue" evidence="2">
    <location>
        <position position="181"/>
    </location>
</feature>
<dbReference type="HOGENOM" id="CLU_1566081_0_0_11"/>
<dbReference type="Proteomes" id="UP000016498">
    <property type="component" value="Unassembled WGS sequence"/>
</dbReference>
<comment type="caution">
    <text evidence="2">The sequence shown here is derived from an EMBL/GenBank/DDBJ whole genome shotgun (WGS) entry which is preliminary data.</text>
</comment>
<evidence type="ECO:0000313" key="3">
    <source>
        <dbReference type="Proteomes" id="UP000016498"/>
    </source>
</evidence>
<evidence type="ECO:0000313" key="2">
    <source>
        <dbReference type="EMBL" id="ERH19508.1"/>
    </source>
</evidence>
<keyword evidence="1" id="KW-0472">Membrane</keyword>
<protein>
    <submittedName>
        <fullName evidence="2">Uncharacterized protein</fullName>
    </submittedName>
</protein>
<gene>
    <name evidence="2" type="ORF">HMPREF1549_01410</name>
</gene>